<dbReference type="InterPro" id="IPR036236">
    <property type="entry name" value="Znf_C2H2_sf"/>
</dbReference>
<feature type="domain" description="C2H2-type" evidence="8">
    <location>
        <begin position="1543"/>
        <end position="1573"/>
    </location>
</feature>
<feature type="domain" description="C2H2-type" evidence="8">
    <location>
        <begin position="895"/>
        <end position="922"/>
    </location>
</feature>
<accession>A0AAW1LFA1</accession>
<keyword evidence="4 6" id="KW-0862">Zinc</keyword>
<keyword evidence="11" id="KW-1185">Reference proteome</keyword>
<organism evidence="10 11">
    <name type="scientific">Popillia japonica</name>
    <name type="common">Japanese beetle</name>
    <dbReference type="NCBI Taxonomy" id="7064"/>
    <lineage>
        <taxon>Eukaryota</taxon>
        <taxon>Metazoa</taxon>
        <taxon>Ecdysozoa</taxon>
        <taxon>Arthropoda</taxon>
        <taxon>Hexapoda</taxon>
        <taxon>Insecta</taxon>
        <taxon>Pterygota</taxon>
        <taxon>Neoptera</taxon>
        <taxon>Endopterygota</taxon>
        <taxon>Coleoptera</taxon>
        <taxon>Polyphaga</taxon>
        <taxon>Scarabaeiformia</taxon>
        <taxon>Scarabaeidae</taxon>
        <taxon>Rutelinae</taxon>
        <taxon>Popillia</taxon>
    </lineage>
</organism>
<feature type="binding site" evidence="6">
    <location>
        <position position="1755"/>
    </location>
    <ligand>
        <name>Zn(2+)</name>
        <dbReference type="ChEBI" id="CHEBI:29105"/>
    </ligand>
</feature>
<feature type="domain" description="C2H2-type" evidence="8">
    <location>
        <begin position="1656"/>
        <end position="1683"/>
    </location>
</feature>
<evidence type="ECO:0000256" key="7">
    <source>
        <dbReference type="SAM" id="MobiDB-lite"/>
    </source>
</evidence>
<evidence type="ECO:0000256" key="2">
    <source>
        <dbReference type="ARBA" id="ARBA00022737"/>
    </source>
</evidence>
<name>A0AAW1LFA1_POPJA</name>
<dbReference type="Pfam" id="PF00096">
    <property type="entry name" value="zf-C2H2"/>
    <property type="match status" value="9"/>
</dbReference>
<keyword evidence="1 6" id="KW-0479">Metal-binding</keyword>
<feature type="binding site" evidence="6">
    <location>
        <position position="1015"/>
    </location>
    <ligand>
        <name>Zn(2+)</name>
        <dbReference type="ChEBI" id="CHEBI:29105"/>
    </ligand>
</feature>
<gene>
    <name evidence="10" type="ORF">QE152_g12903</name>
</gene>
<dbReference type="Gene3D" id="3.30.160.60">
    <property type="entry name" value="Classic Zinc Finger"/>
    <property type="match status" value="17"/>
</dbReference>
<feature type="region of interest" description="Disordered" evidence="7">
    <location>
        <begin position="124"/>
        <end position="151"/>
    </location>
</feature>
<dbReference type="FunFam" id="3.30.160.60:FF:002343">
    <property type="entry name" value="Zinc finger protein 33A"/>
    <property type="match status" value="1"/>
</dbReference>
<feature type="binding site" evidence="6">
    <location>
        <position position="1752"/>
    </location>
    <ligand>
        <name>Zn(2+)</name>
        <dbReference type="ChEBI" id="CHEBI:29105"/>
    </ligand>
</feature>
<dbReference type="Pfam" id="PF07776">
    <property type="entry name" value="zf-AD"/>
    <property type="match status" value="3"/>
</dbReference>
<dbReference type="EMBL" id="JASPKY010000120">
    <property type="protein sequence ID" value="KAK9732262.1"/>
    <property type="molecule type" value="Genomic_DNA"/>
</dbReference>
<feature type="domain" description="C2H2-type" evidence="8">
    <location>
        <begin position="344"/>
        <end position="371"/>
    </location>
</feature>
<feature type="domain" description="ZAD" evidence="9">
    <location>
        <begin position="951"/>
        <end position="1039"/>
    </location>
</feature>
<dbReference type="Proteomes" id="UP001458880">
    <property type="component" value="Unassembled WGS sequence"/>
</dbReference>
<dbReference type="PANTHER" id="PTHR24379:SF127">
    <property type="entry name" value="BLOODY FINGERS-RELATED"/>
    <property type="match status" value="1"/>
</dbReference>
<feature type="binding site" evidence="6">
    <location>
        <position position="9"/>
    </location>
    <ligand>
        <name>Zn(2+)</name>
        <dbReference type="ChEBI" id="CHEBI:29105"/>
    </ligand>
</feature>
<dbReference type="PANTHER" id="PTHR24379">
    <property type="entry name" value="KRAB AND ZINC FINGER DOMAIN-CONTAINING"/>
    <property type="match status" value="1"/>
</dbReference>
<dbReference type="FunFam" id="3.30.160.60:FF:000072">
    <property type="entry name" value="zinc finger protein 143 isoform X1"/>
    <property type="match status" value="1"/>
</dbReference>
<feature type="binding site" evidence="6">
    <location>
        <position position="55"/>
    </location>
    <ligand>
        <name>Zn(2+)</name>
        <dbReference type="ChEBI" id="CHEBI:29105"/>
    </ligand>
</feature>
<feature type="domain" description="C2H2-type" evidence="8">
    <location>
        <begin position="1961"/>
        <end position="1990"/>
    </location>
</feature>
<feature type="domain" description="C2H2-type" evidence="8">
    <location>
        <begin position="804"/>
        <end position="832"/>
    </location>
</feature>
<feature type="domain" description="C2H2-type" evidence="8">
    <location>
        <begin position="839"/>
        <end position="866"/>
    </location>
</feature>
<feature type="domain" description="C2H2-type" evidence="8">
    <location>
        <begin position="1188"/>
        <end position="1215"/>
    </location>
</feature>
<dbReference type="Gene3D" id="3.40.1800.20">
    <property type="match status" value="2"/>
</dbReference>
<feature type="domain" description="C2H2-type" evidence="8">
    <location>
        <begin position="456"/>
        <end position="483"/>
    </location>
</feature>
<feature type="domain" description="C2H2-type" evidence="8">
    <location>
        <begin position="400"/>
        <end position="427"/>
    </location>
</feature>
<feature type="domain" description="C2H2-type" evidence="8">
    <location>
        <begin position="923"/>
        <end position="950"/>
    </location>
</feature>
<keyword evidence="2" id="KW-0677">Repeat</keyword>
<feature type="binding site" evidence="6">
    <location>
        <position position="551"/>
    </location>
    <ligand>
        <name>Zn(2+)</name>
        <dbReference type="ChEBI" id="CHEBI:29105"/>
    </ligand>
</feature>
<feature type="binding site" evidence="6">
    <location>
        <position position="489"/>
    </location>
    <ligand>
        <name>Zn(2+)</name>
        <dbReference type="ChEBI" id="CHEBI:29105"/>
    </ligand>
</feature>
<feature type="binding site" evidence="6">
    <location>
        <position position="548"/>
    </location>
    <ligand>
        <name>Zn(2+)</name>
        <dbReference type="ChEBI" id="CHEBI:29105"/>
    </ligand>
</feature>
<feature type="domain" description="C2H2-type" evidence="8">
    <location>
        <begin position="867"/>
        <end position="895"/>
    </location>
</feature>
<feature type="binding site" evidence="6">
    <location>
        <position position="6"/>
    </location>
    <ligand>
        <name>Zn(2+)</name>
        <dbReference type="ChEBI" id="CHEBI:29105"/>
    </ligand>
</feature>
<feature type="domain" description="C2H2-type" evidence="8">
    <location>
        <begin position="1274"/>
        <end position="1301"/>
    </location>
</feature>
<feature type="domain" description="C2H2-type" evidence="8">
    <location>
        <begin position="1601"/>
        <end position="1628"/>
    </location>
</feature>
<feature type="binding site" evidence="6">
    <location>
        <position position="956"/>
    </location>
    <ligand>
        <name>Zn(2+)</name>
        <dbReference type="ChEBI" id="CHEBI:29105"/>
    </ligand>
</feature>
<reference evidence="10 11" key="1">
    <citation type="journal article" date="2024" name="BMC Genomics">
        <title>De novo assembly and annotation of Popillia japonica's genome with initial clues to its potential as an invasive pest.</title>
        <authorList>
            <person name="Cucini C."/>
            <person name="Boschi S."/>
            <person name="Funari R."/>
            <person name="Cardaioli E."/>
            <person name="Iannotti N."/>
            <person name="Marturano G."/>
            <person name="Paoli F."/>
            <person name="Bruttini M."/>
            <person name="Carapelli A."/>
            <person name="Frati F."/>
            <person name="Nardi F."/>
        </authorList>
    </citation>
    <scope>NUCLEOTIDE SEQUENCE [LARGE SCALE GENOMIC DNA]</scope>
    <source>
        <strain evidence="10">DMR45628</strain>
    </source>
</reference>
<feature type="binding site" evidence="6">
    <location>
        <position position="52"/>
    </location>
    <ligand>
        <name>Zn(2+)</name>
        <dbReference type="ChEBI" id="CHEBI:29105"/>
    </ligand>
</feature>
<dbReference type="InterPro" id="IPR012934">
    <property type="entry name" value="Znf_AD"/>
</dbReference>
<evidence type="ECO:0000256" key="3">
    <source>
        <dbReference type="ARBA" id="ARBA00022771"/>
    </source>
</evidence>
<keyword evidence="3 5" id="KW-0863">Zinc-finger</keyword>
<feature type="binding site" evidence="6">
    <location>
        <position position="1686"/>
    </location>
    <ligand>
        <name>Zn(2+)</name>
        <dbReference type="ChEBI" id="CHEBI:29105"/>
    </ligand>
</feature>
<feature type="binding site" evidence="6">
    <location>
        <position position="953"/>
    </location>
    <ligand>
        <name>Zn(2+)</name>
        <dbReference type="ChEBI" id="CHEBI:29105"/>
    </ligand>
</feature>
<feature type="region of interest" description="Disordered" evidence="7">
    <location>
        <begin position="201"/>
        <end position="254"/>
    </location>
</feature>
<feature type="domain" description="ZAD" evidence="9">
    <location>
        <begin position="484"/>
        <end position="575"/>
    </location>
</feature>
<feature type="domain" description="C2H2-type" evidence="8">
    <location>
        <begin position="1218"/>
        <end position="1245"/>
    </location>
</feature>
<feature type="domain" description="ZAD" evidence="9">
    <location>
        <begin position="1684"/>
        <end position="1779"/>
    </location>
</feature>
<feature type="compositionally biased region" description="Polar residues" evidence="7">
    <location>
        <begin position="201"/>
        <end position="216"/>
    </location>
</feature>
<dbReference type="SMART" id="SM00868">
    <property type="entry name" value="zf-AD"/>
    <property type="match status" value="5"/>
</dbReference>
<protein>
    <submittedName>
        <fullName evidence="10">Zinc-finger associated domain (Zf-AD)</fullName>
    </submittedName>
</protein>
<feature type="domain" description="C2H2-type" evidence="8">
    <location>
        <begin position="256"/>
        <end position="283"/>
    </location>
</feature>
<evidence type="ECO:0000259" key="9">
    <source>
        <dbReference type="PROSITE" id="PS51915"/>
    </source>
</evidence>
<feature type="domain" description="C2H2-type" evidence="8">
    <location>
        <begin position="1991"/>
        <end position="2018"/>
    </location>
</feature>
<feature type="binding site" evidence="6">
    <location>
        <position position="486"/>
    </location>
    <ligand>
        <name>Zn(2+)</name>
        <dbReference type="ChEBI" id="CHEBI:29105"/>
    </ligand>
</feature>
<feature type="domain" description="C2H2-type" evidence="8">
    <location>
        <begin position="1246"/>
        <end position="1273"/>
    </location>
</feature>
<dbReference type="SUPFAM" id="SSF57716">
    <property type="entry name" value="Glucocorticoid receptor-like (DNA-binding domain)"/>
    <property type="match status" value="4"/>
</dbReference>
<dbReference type="Pfam" id="PF13912">
    <property type="entry name" value="zf-C2H2_6"/>
    <property type="match status" value="8"/>
</dbReference>
<feature type="binding site" evidence="6">
    <location>
        <position position="1689"/>
    </location>
    <ligand>
        <name>Zn(2+)</name>
        <dbReference type="ChEBI" id="CHEBI:29105"/>
    </ligand>
</feature>
<feature type="binding site" evidence="6">
    <location>
        <position position="1012"/>
    </location>
    <ligand>
        <name>Zn(2+)</name>
        <dbReference type="ChEBI" id="CHEBI:29105"/>
    </ligand>
</feature>
<evidence type="ECO:0000313" key="10">
    <source>
        <dbReference type="EMBL" id="KAK9732262.1"/>
    </source>
</evidence>
<comment type="caution">
    <text evidence="10">The sequence shown here is derived from an EMBL/GenBank/DDBJ whole genome shotgun (WGS) entry which is preliminary data.</text>
</comment>
<dbReference type="GO" id="GO:0008270">
    <property type="term" value="F:zinc ion binding"/>
    <property type="evidence" value="ECO:0007669"/>
    <property type="project" value="UniProtKB-UniRule"/>
</dbReference>
<evidence type="ECO:0000256" key="4">
    <source>
        <dbReference type="ARBA" id="ARBA00022833"/>
    </source>
</evidence>
<evidence type="ECO:0000256" key="5">
    <source>
        <dbReference type="PROSITE-ProRule" id="PRU00042"/>
    </source>
</evidence>
<dbReference type="GO" id="GO:0005634">
    <property type="term" value="C:nucleus"/>
    <property type="evidence" value="ECO:0007669"/>
    <property type="project" value="InterPro"/>
</dbReference>
<feature type="domain" description="C2H2-type" evidence="8">
    <location>
        <begin position="372"/>
        <end position="400"/>
    </location>
</feature>
<feature type="domain" description="C2H2-type" evidence="8">
    <location>
        <begin position="309"/>
        <end position="337"/>
    </location>
</feature>
<dbReference type="SMART" id="SM00355">
    <property type="entry name" value="ZnF_C2H2"/>
    <property type="match status" value="29"/>
</dbReference>
<evidence type="ECO:0000256" key="6">
    <source>
        <dbReference type="PROSITE-ProRule" id="PRU01263"/>
    </source>
</evidence>
<dbReference type="GO" id="GO:0000977">
    <property type="term" value="F:RNA polymerase II transcription regulatory region sequence-specific DNA binding"/>
    <property type="evidence" value="ECO:0007669"/>
    <property type="project" value="TreeGrafter"/>
</dbReference>
<evidence type="ECO:0000313" key="11">
    <source>
        <dbReference type="Proteomes" id="UP001458880"/>
    </source>
</evidence>
<feature type="compositionally biased region" description="Low complexity" evidence="7">
    <location>
        <begin position="124"/>
        <end position="136"/>
    </location>
</feature>
<dbReference type="PROSITE" id="PS00028">
    <property type="entry name" value="ZINC_FINGER_C2H2_1"/>
    <property type="match status" value="27"/>
</dbReference>
<evidence type="ECO:0000256" key="1">
    <source>
        <dbReference type="ARBA" id="ARBA00022723"/>
    </source>
</evidence>
<feature type="domain" description="C2H2-type" evidence="8">
    <location>
        <begin position="428"/>
        <end position="455"/>
    </location>
</feature>
<dbReference type="SUPFAM" id="SSF57667">
    <property type="entry name" value="beta-beta-alpha zinc fingers"/>
    <property type="match status" value="15"/>
</dbReference>
<dbReference type="FunFam" id="3.30.160.60:FF:000446">
    <property type="entry name" value="Zinc finger protein"/>
    <property type="match status" value="1"/>
</dbReference>
<proteinExistence type="predicted"/>
<dbReference type="PROSITE" id="PS51915">
    <property type="entry name" value="ZAD"/>
    <property type="match status" value="4"/>
</dbReference>
<feature type="compositionally biased region" description="Basic residues" evidence="7">
    <location>
        <begin position="245"/>
        <end position="254"/>
    </location>
</feature>
<dbReference type="GO" id="GO:0000981">
    <property type="term" value="F:DNA-binding transcription factor activity, RNA polymerase II-specific"/>
    <property type="evidence" value="ECO:0007669"/>
    <property type="project" value="TreeGrafter"/>
</dbReference>
<dbReference type="PROSITE" id="PS50157">
    <property type="entry name" value="ZINC_FINGER_C2H2_2"/>
    <property type="match status" value="23"/>
</dbReference>
<feature type="domain" description="C2H2-type" evidence="8">
    <location>
        <begin position="951"/>
        <end position="978"/>
    </location>
</feature>
<feature type="domain" description="ZAD" evidence="9">
    <location>
        <begin position="4"/>
        <end position="79"/>
    </location>
</feature>
<dbReference type="InterPro" id="IPR013087">
    <property type="entry name" value="Znf_C2H2_type"/>
</dbReference>
<evidence type="ECO:0000259" key="8">
    <source>
        <dbReference type="PROSITE" id="PS50157"/>
    </source>
</evidence>
<sequence length="2026" mass="233130">MNVPICRSCLQTDVTSTHLFRHVVNGKTLSEMLMDCASIKVQELDVLPSHICSLCTEKLISAWNFRELARQSDGKLRQSNPAMQSDLMNIKDEPYLKCENIESTKFMAQNETIQPQPPMELLKTTATSLSSSNSSSGDNEVSKENFNFTNTSSMYQKETEDDFNEISSKSDNIIGTNVLEIEQKLSTEVLDDKYNFNDAVQQPENCEASNEWSNDTVGDIDDDISKTDEDVSSIPKQLPADQRKPRSAKKAKHPNVHCKGCNKVYSYNYYHKVHIHTHMGNAPMCNICGKLCSTIYQLRKHRAEHQDQHVCYICGENFKTFNKLLHHRQTMHKNDKTAKADQTCVCDICGKSFKSTWSMYYHKITHKNGKPQTCKICNKRFVNEGALEKHLAVLHNKEKFICDECGKMFPTLRNLQGHKSSHNTERTMPCPVCGKLFPNKRKLHIHQKRHSDDKPYICEYCNKSFKLNMELKRHLMMHTGEKPHACKICDKRFADSSTVVRHISCLQTDVTSTHLFRHVVNGKTLSEMLMDCATIKVQELDILPSHICSLCTGKLISAWNFRELARQSDLKLRQSNPAMQSDLMNIKDEPYLKCENIESTKFMTQNETIQPQLPMALLKTTTSFSSSNISSGDDNEVTKENFNFTNTSSIHQKETEDDFNEISSKNDHVIRTNVLEIEQKLSNEILDDKYNFINAVQQPENCEASNEWSNDSVGDIDDISKTDEDVPSIPKQLPAEQMKPRRAKKAKHPNVHCKGCNKVYSYNYYHQIHIHTHMGNALMCNICGKLCSNIYQLRKHRAEHQDQHVCYICGQNFKTFNKLQYHRQTIHKNDKTAKADQTCVCDICGKSFKSTWSMYYHKITHKNGTPQTCKICNKGFVNESALEKHVAVLHNKEKFICDECGKMFPALHNLQVHKSSHNTERTMPCPVCGKLFPDKRKLQMHQKRHSDDKPYICEYCNKSFKLNMVLKRHLMIHTGEKPHACKVCDGTALSDMLIECISRQAQEDDGLPSHICSECKAKLYSSWVFKSLALEAESKLRDNTTTSRENEELDIIKLETVVTSDEYNIDDTVQLRCSDPFLHGNYCVNDELSTNNREYSSIEEKAFNLEGNTDNKVFSGTEDQKNSNQYFEKTFISNDDKTASKVRKLRNKLAHNPVQNKKNRHICHVCGIECDSLKQLKYHKETHIKEPLECGICKKVFKRRSSLKKHIQQHTQSSEAKPICELCGKLYLNIHTLRKHYETHNTERTIPCPTCGKLFTTQHNMGAHLRFHTARESHICEYCNKGFKTASRKKRHVLIHTDGTALSDMLIECISRQAQEDDGLPSHICSECKAKLYSSWVFKSGLPSHICSECKAKLYSSWVFKSLALEAESKLRNNTTTSRGNEEPDIIKIETVVISDEYNIDGIVQVRRADPFLHGNYSVNDELSTNNREDSMYNENDTTKSYEKKHVETCHNEFIDCSISLGSLEEKSFNLEGNTDNKVFSGTEDQKNSNQYFEKTCINNDDKITSKVRKLRNKLAHNRVQNKTNIQKEYQKTNTSENDAKVFICSSCNRSFSSRKSLRMHMTIKGPHIHDDRHICHVCGIECDSAGKLKYHKEMHVNEPLECGICKKVFKRSSSLKKHIKRHTQSKPICELCGKVYLNIFTLRKHYATHNTERTVPCPTCGKLFTNQDNMGAHLRFHTARESHICEYCNKGFKTASRKKQVERKDITCLKIGTDYFNLFNYFEDGTALSGMLVECVTVQAQEDDGLPSHICKECKTKLYSSWAFKSSALEAESRLRSNTKTMRRNDKHVIKVETSVTSTDYNFEDTVREQHLDPFTFRNDKLSTNNLEENMCNGRETPETNMRQCVAEYLGELQCKTEITVINDNNDCKTYLDSLERKSFNLEVNIDNKMLYVDTEKQNNLCINNDAKPIPNIRQLKQKLSQKLVQNKRNLKKKVNHNLRYNISRENQQTENSENAITIFTCNSCNRSFHSMKSLKIHTAKSRHIYEDQHTCQICGIEFDTVETLKAHKETHINEPHESAICKKV</sequence>
<feature type="domain" description="C2H2-type" evidence="8">
    <location>
        <begin position="1628"/>
        <end position="1655"/>
    </location>
</feature>